<evidence type="ECO:0000313" key="2">
    <source>
        <dbReference type="EMBL" id="TVU27054.1"/>
    </source>
</evidence>
<feature type="region of interest" description="Disordered" evidence="1">
    <location>
        <begin position="1"/>
        <end position="60"/>
    </location>
</feature>
<dbReference type="EMBL" id="RWGY01000013">
    <property type="protein sequence ID" value="TVU27054.1"/>
    <property type="molecule type" value="Genomic_DNA"/>
</dbReference>
<dbReference type="Gramene" id="TVU27054">
    <property type="protein sequence ID" value="TVU27054"/>
    <property type="gene ID" value="EJB05_29632"/>
</dbReference>
<protein>
    <submittedName>
        <fullName evidence="2">Uncharacterized protein</fullName>
    </submittedName>
</protein>
<sequence>MSGRAGKIARFQAATQGKMGDFEDGDASPSEQGSQSQTSHVKSDEVSEHHSGLPFAAINSDTEEYAKPLRESLTYYLVANKYNSNLSWLPEVQTILTNHVRPKLKAMC</sequence>
<evidence type="ECO:0000256" key="1">
    <source>
        <dbReference type="SAM" id="MobiDB-lite"/>
    </source>
</evidence>
<proteinExistence type="predicted"/>
<comment type="caution">
    <text evidence="2">The sequence shown here is derived from an EMBL/GenBank/DDBJ whole genome shotgun (WGS) entry which is preliminary data.</text>
</comment>
<gene>
    <name evidence="2" type="ORF">EJB05_29632</name>
</gene>
<dbReference type="Proteomes" id="UP000324897">
    <property type="component" value="Chromosome 2"/>
</dbReference>
<name>A0A5J9UUJ0_9POAL</name>
<accession>A0A5J9UUJ0</accession>
<reference evidence="2 3" key="1">
    <citation type="journal article" date="2019" name="Sci. Rep.">
        <title>A high-quality genome of Eragrostis curvula grass provides insights into Poaceae evolution and supports new strategies to enhance forage quality.</title>
        <authorList>
            <person name="Carballo J."/>
            <person name="Santos B.A.C.M."/>
            <person name="Zappacosta D."/>
            <person name="Garbus I."/>
            <person name="Selva J.P."/>
            <person name="Gallo C.A."/>
            <person name="Diaz A."/>
            <person name="Albertini E."/>
            <person name="Caccamo M."/>
            <person name="Echenique V."/>
        </authorList>
    </citation>
    <scope>NUCLEOTIDE SEQUENCE [LARGE SCALE GENOMIC DNA]</scope>
    <source>
        <strain evidence="3">cv. Victoria</strain>
        <tissue evidence="2">Leaf</tissue>
    </source>
</reference>
<feature type="compositionally biased region" description="Polar residues" evidence="1">
    <location>
        <begin position="29"/>
        <end position="40"/>
    </location>
</feature>
<evidence type="ECO:0000313" key="3">
    <source>
        <dbReference type="Proteomes" id="UP000324897"/>
    </source>
</evidence>
<feature type="compositionally biased region" description="Basic and acidic residues" evidence="1">
    <location>
        <begin position="41"/>
        <end position="51"/>
    </location>
</feature>
<keyword evidence="3" id="KW-1185">Reference proteome</keyword>
<feature type="non-terminal residue" evidence="2">
    <location>
        <position position="1"/>
    </location>
</feature>
<organism evidence="2 3">
    <name type="scientific">Eragrostis curvula</name>
    <name type="common">weeping love grass</name>
    <dbReference type="NCBI Taxonomy" id="38414"/>
    <lineage>
        <taxon>Eukaryota</taxon>
        <taxon>Viridiplantae</taxon>
        <taxon>Streptophyta</taxon>
        <taxon>Embryophyta</taxon>
        <taxon>Tracheophyta</taxon>
        <taxon>Spermatophyta</taxon>
        <taxon>Magnoliopsida</taxon>
        <taxon>Liliopsida</taxon>
        <taxon>Poales</taxon>
        <taxon>Poaceae</taxon>
        <taxon>PACMAD clade</taxon>
        <taxon>Chloridoideae</taxon>
        <taxon>Eragrostideae</taxon>
        <taxon>Eragrostidinae</taxon>
        <taxon>Eragrostis</taxon>
    </lineage>
</organism>
<dbReference type="AlphaFoldDB" id="A0A5J9UUJ0"/>